<name>A0A423W0N3_9PEZI</name>
<accession>A0A423W0N3</accession>
<reference evidence="2 3" key="1">
    <citation type="submission" date="2015-09" db="EMBL/GenBank/DDBJ databases">
        <title>Host preference determinants of Valsa canker pathogens revealed by comparative genomics.</title>
        <authorList>
            <person name="Yin Z."/>
            <person name="Huang L."/>
        </authorList>
    </citation>
    <scope>NUCLEOTIDE SEQUENCE [LARGE SCALE GENOMIC DNA]</scope>
    <source>
        <strain evidence="2 3">SXYLt</strain>
    </source>
</reference>
<evidence type="ECO:0000313" key="3">
    <source>
        <dbReference type="Proteomes" id="UP000285146"/>
    </source>
</evidence>
<gene>
    <name evidence="2" type="ORF">VPNG_09252</name>
</gene>
<organism evidence="2 3">
    <name type="scientific">Cytospora leucostoma</name>
    <dbReference type="NCBI Taxonomy" id="1230097"/>
    <lineage>
        <taxon>Eukaryota</taxon>
        <taxon>Fungi</taxon>
        <taxon>Dikarya</taxon>
        <taxon>Ascomycota</taxon>
        <taxon>Pezizomycotina</taxon>
        <taxon>Sordariomycetes</taxon>
        <taxon>Sordariomycetidae</taxon>
        <taxon>Diaporthales</taxon>
        <taxon>Cytosporaceae</taxon>
        <taxon>Cytospora</taxon>
    </lineage>
</organism>
<dbReference type="InParanoid" id="A0A423W0N3"/>
<keyword evidence="3" id="KW-1185">Reference proteome</keyword>
<sequence length="63" mass="7169">MGFDDRWRRPRVRMRVSTNGVTPWKQIQDLLQGSGKFPDLNSGLSPARASTTRPNQLIHGVKH</sequence>
<dbReference type="AlphaFoldDB" id="A0A423W0N3"/>
<evidence type="ECO:0000256" key="1">
    <source>
        <dbReference type="SAM" id="MobiDB-lite"/>
    </source>
</evidence>
<protein>
    <submittedName>
        <fullName evidence="2">Uncharacterized protein</fullName>
    </submittedName>
</protein>
<feature type="compositionally biased region" description="Polar residues" evidence="1">
    <location>
        <begin position="42"/>
        <end position="55"/>
    </location>
</feature>
<comment type="caution">
    <text evidence="2">The sequence shown here is derived from an EMBL/GenBank/DDBJ whole genome shotgun (WGS) entry which is preliminary data.</text>
</comment>
<dbReference type="Proteomes" id="UP000285146">
    <property type="component" value="Unassembled WGS sequence"/>
</dbReference>
<dbReference type="EMBL" id="LKEB01000066">
    <property type="protein sequence ID" value="ROV96886.1"/>
    <property type="molecule type" value="Genomic_DNA"/>
</dbReference>
<proteinExistence type="predicted"/>
<evidence type="ECO:0000313" key="2">
    <source>
        <dbReference type="EMBL" id="ROV96886.1"/>
    </source>
</evidence>
<feature type="region of interest" description="Disordered" evidence="1">
    <location>
        <begin position="35"/>
        <end position="63"/>
    </location>
</feature>